<name>A0AAD3DG18_9CHLO</name>
<keyword evidence="5" id="KW-0479">Metal-binding</keyword>
<dbReference type="InterPro" id="IPR033904">
    <property type="entry name" value="Trans_IPPS_HH"/>
</dbReference>
<dbReference type="GO" id="GO:0045338">
    <property type="term" value="P:farnesyl diphosphate metabolic process"/>
    <property type="evidence" value="ECO:0007669"/>
    <property type="project" value="InterPro"/>
</dbReference>
<gene>
    <name evidence="8" type="ORF">Agub_g1794</name>
</gene>
<dbReference type="Pfam" id="PF00494">
    <property type="entry name" value="SQS_PSY"/>
    <property type="match status" value="1"/>
</dbReference>
<comment type="catalytic activity">
    <reaction evidence="7">
        <text>2 (2E,6E)-farnesyl diphosphate + NADH + H(+) = squalene + 2 diphosphate + NAD(+)</text>
        <dbReference type="Rhea" id="RHEA:32299"/>
        <dbReference type="ChEBI" id="CHEBI:15378"/>
        <dbReference type="ChEBI" id="CHEBI:15440"/>
        <dbReference type="ChEBI" id="CHEBI:33019"/>
        <dbReference type="ChEBI" id="CHEBI:57540"/>
        <dbReference type="ChEBI" id="CHEBI:57945"/>
        <dbReference type="ChEBI" id="CHEBI:175763"/>
        <dbReference type="EC" id="2.5.1.21"/>
    </reaction>
</comment>
<proteinExistence type="inferred from homology"/>
<dbReference type="GO" id="GO:0051996">
    <property type="term" value="F:squalene synthase [NAD(P)H] activity"/>
    <property type="evidence" value="ECO:0007669"/>
    <property type="project" value="UniProtKB-UniRule"/>
</dbReference>
<comment type="cofactor">
    <cofactor evidence="1 7">
        <name>Mg(2+)</name>
        <dbReference type="ChEBI" id="CHEBI:18420"/>
    </cofactor>
</comment>
<dbReference type="EC" id="2.5.1.21" evidence="3 7"/>
<protein>
    <recommendedName>
        <fullName evidence="3 7">Squalene synthase</fullName>
        <ecNumber evidence="3 7">2.5.1.21</ecNumber>
    </recommendedName>
</protein>
<comment type="catalytic activity">
    <reaction evidence="7">
        <text>2 (2E,6E)-farnesyl diphosphate + NADPH + H(+) = squalene + 2 diphosphate + NADP(+)</text>
        <dbReference type="Rhea" id="RHEA:32295"/>
        <dbReference type="ChEBI" id="CHEBI:15378"/>
        <dbReference type="ChEBI" id="CHEBI:15440"/>
        <dbReference type="ChEBI" id="CHEBI:33019"/>
        <dbReference type="ChEBI" id="CHEBI:57783"/>
        <dbReference type="ChEBI" id="CHEBI:58349"/>
        <dbReference type="ChEBI" id="CHEBI:175763"/>
        <dbReference type="EC" id="2.5.1.21"/>
    </reaction>
</comment>
<dbReference type="InterPro" id="IPR019845">
    <property type="entry name" value="Squalene/phytoene_synthase_CS"/>
</dbReference>
<dbReference type="InterPro" id="IPR008949">
    <property type="entry name" value="Isoprenoid_synthase_dom_sf"/>
</dbReference>
<dbReference type="GO" id="GO:0005789">
    <property type="term" value="C:endoplasmic reticulum membrane"/>
    <property type="evidence" value="ECO:0007669"/>
    <property type="project" value="TreeGrafter"/>
</dbReference>
<evidence type="ECO:0000256" key="1">
    <source>
        <dbReference type="ARBA" id="ARBA00001946"/>
    </source>
</evidence>
<dbReference type="GO" id="GO:0046872">
    <property type="term" value="F:metal ion binding"/>
    <property type="evidence" value="ECO:0007669"/>
    <property type="project" value="UniProtKB-KW"/>
</dbReference>
<comment type="similarity">
    <text evidence="2 7">Belongs to the phytoene/squalene synthase family.</text>
</comment>
<evidence type="ECO:0000256" key="5">
    <source>
        <dbReference type="ARBA" id="ARBA00022723"/>
    </source>
</evidence>
<dbReference type="SFLD" id="SFLDG01018">
    <property type="entry name" value="Squalene/Phytoene_Synthase_Lik"/>
    <property type="match status" value="1"/>
</dbReference>
<reference evidence="8 9" key="1">
    <citation type="journal article" date="2021" name="Sci. Rep.">
        <title>Genome sequencing of the multicellular alga Astrephomene provides insights into convergent evolution of germ-soma differentiation.</title>
        <authorList>
            <person name="Yamashita S."/>
            <person name="Yamamoto K."/>
            <person name="Matsuzaki R."/>
            <person name="Suzuki S."/>
            <person name="Yamaguchi H."/>
            <person name="Hirooka S."/>
            <person name="Minakuchi Y."/>
            <person name="Miyagishima S."/>
            <person name="Kawachi M."/>
            <person name="Toyoda A."/>
            <person name="Nozaki H."/>
        </authorList>
    </citation>
    <scope>NUCLEOTIDE SEQUENCE [LARGE SCALE GENOMIC DNA]</scope>
    <source>
        <strain evidence="8 9">NIES-4017</strain>
    </source>
</reference>
<dbReference type="PANTHER" id="PTHR11626">
    <property type="entry name" value="FARNESYL-DIPHOSPHATE FARNESYLTRANSFERASE"/>
    <property type="match status" value="1"/>
</dbReference>
<sequence>MGKLGEILSHPGEILPLARMYRAAKRAAKLPKDPDLAFCYGMLNDVSRSFAIVIQQLPNPLRDAICIFYLVLRGLDTVEDDMALDVGFKVPELKRFHERIYERGFTMACGYNHYQRLMAQFGTVVNVFLGLEERHQQVIADITRRMGYGMAEFIEKEVKTVADYDLYCHYVAGLVGIGLSQLFAASGLEAPSVAAQEELANHMGLFLQKTNIIRDYLEDILEEPAPRMFWPREIWGRYGSSLEDFQQPANRKQAVQCLNHMVTDALRHVPHCMRYLEQLQHVMVFRFCAIPQIMAAGTLALCYNNGGVFEGVVKMRRGETATVFETCSNLGDVYGWFLRFLEILEEKVCSQAAADDPTLPETRQIVTTTRQLCSKGLQQYRVAHPPPSDGPLALLRDFGALALTATYAYYVWGLGGPDSLPAALQPYAGAAASGGAAEVRGAAGWVRGGGCRRQRRRRCRKPGARIPRNDNLLYKMKMRRNEVDWGDEGVVGCSREGCLWFSNGESDVNDT</sequence>
<dbReference type="AlphaFoldDB" id="A0AAD3DG18"/>
<dbReference type="SFLD" id="SFLDS00005">
    <property type="entry name" value="Isoprenoid_Synthase_Type_I"/>
    <property type="match status" value="1"/>
</dbReference>
<comment type="function">
    <text evidence="7">Catalyzes the condensation of 2 farnesyl pyrophosphate (FPP) moieties to form squalene.</text>
</comment>
<dbReference type="PROSITE" id="PS01044">
    <property type="entry name" value="SQUALEN_PHYTOEN_SYN_1"/>
    <property type="match status" value="1"/>
</dbReference>
<dbReference type="EMBL" id="BMAR01000001">
    <property type="protein sequence ID" value="GFR41144.1"/>
    <property type="molecule type" value="Genomic_DNA"/>
</dbReference>
<dbReference type="GO" id="GO:0016126">
    <property type="term" value="P:sterol biosynthetic process"/>
    <property type="evidence" value="ECO:0007669"/>
    <property type="project" value="UniProtKB-ARBA"/>
</dbReference>
<evidence type="ECO:0000313" key="8">
    <source>
        <dbReference type="EMBL" id="GFR41144.1"/>
    </source>
</evidence>
<keyword evidence="9" id="KW-1185">Reference proteome</keyword>
<accession>A0AAD3DG18</accession>
<dbReference type="InterPro" id="IPR044844">
    <property type="entry name" value="Trans_IPPS_euk-type"/>
</dbReference>
<comment type="caution">
    <text evidence="8">The sequence shown here is derived from an EMBL/GenBank/DDBJ whole genome shotgun (WGS) entry which is preliminary data.</text>
</comment>
<evidence type="ECO:0000256" key="2">
    <source>
        <dbReference type="ARBA" id="ARBA00006251"/>
    </source>
</evidence>
<dbReference type="NCBIfam" id="TIGR01559">
    <property type="entry name" value="squal_synth"/>
    <property type="match status" value="1"/>
</dbReference>
<evidence type="ECO:0000256" key="7">
    <source>
        <dbReference type="RuleBase" id="RU368088"/>
    </source>
</evidence>
<evidence type="ECO:0000313" key="9">
    <source>
        <dbReference type="Proteomes" id="UP001054857"/>
    </source>
</evidence>
<dbReference type="FunFam" id="1.10.600.10:FF:000023">
    <property type="entry name" value="Squalene synthase"/>
    <property type="match status" value="1"/>
</dbReference>
<evidence type="ECO:0000256" key="4">
    <source>
        <dbReference type="ARBA" id="ARBA00022679"/>
    </source>
</evidence>
<dbReference type="InterPro" id="IPR006449">
    <property type="entry name" value="Squal_synth-like"/>
</dbReference>
<organism evidence="8 9">
    <name type="scientific">Astrephomene gubernaculifera</name>
    <dbReference type="NCBI Taxonomy" id="47775"/>
    <lineage>
        <taxon>Eukaryota</taxon>
        <taxon>Viridiplantae</taxon>
        <taxon>Chlorophyta</taxon>
        <taxon>core chlorophytes</taxon>
        <taxon>Chlorophyceae</taxon>
        <taxon>CS clade</taxon>
        <taxon>Chlamydomonadales</taxon>
        <taxon>Astrephomenaceae</taxon>
        <taxon>Astrephomene</taxon>
    </lineage>
</organism>
<dbReference type="SUPFAM" id="SSF48576">
    <property type="entry name" value="Terpenoid synthases"/>
    <property type="match status" value="1"/>
</dbReference>
<dbReference type="CDD" id="cd00683">
    <property type="entry name" value="Trans_IPPS_HH"/>
    <property type="match status" value="1"/>
</dbReference>
<dbReference type="Proteomes" id="UP001054857">
    <property type="component" value="Unassembled WGS sequence"/>
</dbReference>
<dbReference type="Gene3D" id="1.10.600.10">
    <property type="entry name" value="Farnesyl Diphosphate Synthase"/>
    <property type="match status" value="1"/>
</dbReference>
<keyword evidence="4 7" id="KW-0808">Transferase</keyword>
<evidence type="ECO:0000256" key="3">
    <source>
        <dbReference type="ARBA" id="ARBA00012373"/>
    </source>
</evidence>
<keyword evidence="6" id="KW-0460">Magnesium</keyword>
<dbReference type="GO" id="GO:0055056">
    <property type="term" value="F:D-glucose transmembrane transporter activity"/>
    <property type="evidence" value="ECO:0007669"/>
    <property type="project" value="UniProtKB-UniRule"/>
</dbReference>
<dbReference type="PANTHER" id="PTHR11626:SF2">
    <property type="entry name" value="SQUALENE SYNTHASE"/>
    <property type="match status" value="1"/>
</dbReference>
<dbReference type="PROSITE" id="PS01045">
    <property type="entry name" value="SQUALEN_PHYTOEN_SYN_2"/>
    <property type="match status" value="1"/>
</dbReference>
<dbReference type="InterPro" id="IPR002060">
    <property type="entry name" value="Squ/phyt_synthse"/>
</dbReference>
<evidence type="ECO:0000256" key="6">
    <source>
        <dbReference type="ARBA" id="ARBA00022842"/>
    </source>
</evidence>